<dbReference type="RefSeq" id="WP_191144738.1">
    <property type="nucleotide sequence ID" value="NZ_JACXAF010000010.1"/>
</dbReference>
<evidence type="ECO:0000313" key="1">
    <source>
        <dbReference type="EMBL" id="MBD1389632.1"/>
    </source>
</evidence>
<keyword evidence="2" id="KW-1185">Reference proteome</keyword>
<sequence length="69" mass="7748">MTKSEIDKIMPGYQAYLSIQHNIEALRHYGDLLTMEDPTGALLITLTDKMLADLPVLLFNSVINVEQEA</sequence>
<name>A0A8J6QUB8_9GAMM</name>
<evidence type="ECO:0000313" key="2">
    <source>
        <dbReference type="Proteomes" id="UP000638014"/>
    </source>
</evidence>
<comment type="caution">
    <text evidence="1">The sequence shown here is derived from an EMBL/GenBank/DDBJ whole genome shotgun (WGS) entry which is preliminary data.</text>
</comment>
<dbReference type="AlphaFoldDB" id="A0A8J6QUB8"/>
<reference evidence="1" key="1">
    <citation type="submission" date="2020-09" db="EMBL/GenBank/DDBJ databases">
        <title>A novel bacterium of genus Neiella, isolated from South China Sea.</title>
        <authorList>
            <person name="Huang H."/>
            <person name="Mo K."/>
            <person name="Hu Y."/>
        </authorList>
    </citation>
    <scope>NUCLEOTIDE SEQUENCE</scope>
    <source>
        <strain evidence="1">HB171785</strain>
    </source>
</reference>
<accession>A0A8J6QUB8</accession>
<gene>
    <name evidence="1" type="ORF">IC617_09335</name>
</gene>
<dbReference type="EMBL" id="JACXAF010000010">
    <property type="protein sequence ID" value="MBD1389632.1"/>
    <property type="molecule type" value="Genomic_DNA"/>
</dbReference>
<dbReference type="Proteomes" id="UP000638014">
    <property type="component" value="Unassembled WGS sequence"/>
</dbReference>
<protein>
    <submittedName>
        <fullName evidence="1">Uncharacterized protein</fullName>
    </submittedName>
</protein>
<organism evidence="1 2">
    <name type="scientific">Neiella litorisoli</name>
    <dbReference type="NCBI Taxonomy" id="2771431"/>
    <lineage>
        <taxon>Bacteria</taxon>
        <taxon>Pseudomonadati</taxon>
        <taxon>Pseudomonadota</taxon>
        <taxon>Gammaproteobacteria</taxon>
        <taxon>Alteromonadales</taxon>
        <taxon>Echinimonadaceae</taxon>
        <taxon>Neiella</taxon>
    </lineage>
</organism>
<proteinExistence type="predicted"/>